<reference evidence="4" key="1">
    <citation type="submission" date="2021-01" db="EMBL/GenBank/DDBJ databases">
        <authorList>
            <person name="Corre E."/>
            <person name="Pelletier E."/>
            <person name="Niang G."/>
            <person name="Scheremetjew M."/>
            <person name="Finn R."/>
            <person name="Kale V."/>
            <person name="Holt S."/>
            <person name="Cochrane G."/>
            <person name="Meng A."/>
            <person name="Brown T."/>
            <person name="Cohen L."/>
        </authorList>
    </citation>
    <scope>NUCLEOTIDE SEQUENCE</scope>
    <source>
        <strain evidence="4">CCMP1510</strain>
    </source>
</reference>
<dbReference type="Pfam" id="PF04969">
    <property type="entry name" value="CS"/>
    <property type="match status" value="1"/>
</dbReference>
<feature type="compositionally biased region" description="Basic and acidic residues" evidence="2">
    <location>
        <begin position="64"/>
        <end position="75"/>
    </location>
</feature>
<accession>A0A7S3NQ58</accession>
<evidence type="ECO:0000313" key="4">
    <source>
        <dbReference type="EMBL" id="CAE0374859.1"/>
    </source>
</evidence>
<dbReference type="GO" id="GO:0051082">
    <property type="term" value="F:unfolded protein binding"/>
    <property type="evidence" value="ECO:0007669"/>
    <property type="project" value="TreeGrafter"/>
</dbReference>
<dbReference type="AlphaFoldDB" id="A0A7S3NQ58"/>
<feature type="domain" description="CS" evidence="3">
    <location>
        <begin position="116"/>
        <end position="208"/>
    </location>
</feature>
<dbReference type="PROSITE" id="PS51203">
    <property type="entry name" value="CS"/>
    <property type="match status" value="1"/>
</dbReference>
<keyword evidence="1" id="KW-0597">Phosphoprotein</keyword>
<dbReference type="PANTHER" id="PTHR12356">
    <property type="entry name" value="NUCLEAR MOVEMENT PROTEIN NUDC"/>
    <property type="match status" value="1"/>
</dbReference>
<organism evidence="4">
    <name type="scientific">Aureoumbra lagunensis</name>
    <dbReference type="NCBI Taxonomy" id="44058"/>
    <lineage>
        <taxon>Eukaryota</taxon>
        <taxon>Sar</taxon>
        <taxon>Stramenopiles</taxon>
        <taxon>Ochrophyta</taxon>
        <taxon>Pelagophyceae</taxon>
        <taxon>Pelagomonadales</taxon>
        <taxon>Aureoumbra</taxon>
    </lineage>
</organism>
<feature type="region of interest" description="Disordered" evidence="2">
    <location>
        <begin position="64"/>
        <end position="93"/>
    </location>
</feature>
<dbReference type="CDD" id="cd06467">
    <property type="entry name" value="p23_NUDC_like"/>
    <property type="match status" value="1"/>
</dbReference>
<gene>
    <name evidence="4" type="ORF">ALAG00032_LOCUS15663</name>
</gene>
<dbReference type="Gene3D" id="2.60.40.790">
    <property type="match status" value="1"/>
</dbReference>
<dbReference type="Pfam" id="PF14050">
    <property type="entry name" value="Nudc_N"/>
    <property type="match status" value="1"/>
</dbReference>
<evidence type="ECO:0000256" key="1">
    <source>
        <dbReference type="ARBA" id="ARBA00022553"/>
    </source>
</evidence>
<dbReference type="SUPFAM" id="SSF49764">
    <property type="entry name" value="HSP20-like chaperones"/>
    <property type="match status" value="1"/>
</dbReference>
<protein>
    <recommendedName>
        <fullName evidence="3">CS domain-containing protein</fullName>
    </recommendedName>
</protein>
<name>A0A7S3NQ58_9STRA</name>
<dbReference type="InterPro" id="IPR025934">
    <property type="entry name" value="NudC_N_dom"/>
</dbReference>
<evidence type="ECO:0000259" key="3">
    <source>
        <dbReference type="PROSITE" id="PS51203"/>
    </source>
</evidence>
<dbReference type="EMBL" id="HBIJ01023674">
    <property type="protein sequence ID" value="CAE0374859.1"/>
    <property type="molecule type" value="Transcribed_RNA"/>
</dbReference>
<dbReference type="InterPro" id="IPR008978">
    <property type="entry name" value="HSP20-like_chaperone"/>
</dbReference>
<dbReference type="InterPro" id="IPR037898">
    <property type="entry name" value="NudC_fam"/>
</dbReference>
<sequence length="295" mass="32881">MRAAGTAGGIQPLLDAFFSFLNRRTDFYVVHDGKVGESYAAGFAFGQAEKMLLDSFHSFPQKSLDEVTTKQEPKKAPTKPAKSLPSSTKRESGGHDFFANVQYNQDGKQIPVGNGGVAENHTWTQTLTETTIYFEVPSDIKARDITCKISSTRLELKIGNGDHISDRFYAKIAEDGSMWTLDREEANNRASLVLSLEKVTETWWPSVFANAAPKELIDTTKVDSSKKIDEYDEYTQATIRKIMFDQRQKARGLPTSDEIQNNELLEKVKYLPGSPFLESSSSIEASSENLNSMNP</sequence>
<dbReference type="GO" id="GO:0005737">
    <property type="term" value="C:cytoplasm"/>
    <property type="evidence" value="ECO:0007669"/>
    <property type="project" value="TreeGrafter"/>
</dbReference>
<dbReference type="GO" id="GO:0006457">
    <property type="term" value="P:protein folding"/>
    <property type="evidence" value="ECO:0007669"/>
    <property type="project" value="TreeGrafter"/>
</dbReference>
<dbReference type="InterPro" id="IPR007052">
    <property type="entry name" value="CS_dom"/>
</dbReference>
<evidence type="ECO:0000256" key="2">
    <source>
        <dbReference type="SAM" id="MobiDB-lite"/>
    </source>
</evidence>
<dbReference type="PANTHER" id="PTHR12356:SF17">
    <property type="entry name" value="CS DOMAIN-CONTAINING PROTEIN"/>
    <property type="match status" value="1"/>
</dbReference>
<proteinExistence type="predicted"/>